<keyword evidence="8" id="KW-1185">Reference proteome</keyword>
<dbReference type="PANTHER" id="PTHR42813">
    <property type="entry name" value="ZINC-TYPE ALCOHOL DEHYDROGENASE-LIKE"/>
    <property type="match status" value="1"/>
</dbReference>
<keyword evidence="3 5" id="KW-0862">Zinc</keyword>
<dbReference type="InterPro" id="IPR013149">
    <property type="entry name" value="ADH-like_C"/>
</dbReference>
<evidence type="ECO:0000256" key="4">
    <source>
        <dbReference type="ARBA" id="ARBA00023002"/>
    </source>
</evidence>
<evidence type="ECO:0000256" key="2">
    <source>
        <dbReference type="ARBA" id="ARBA00022723"/>
    </source>
</evidence>
<evidence type="ECO:0000313" key="8">
    <source>
        <dbReference type="Proteomes" id="UP000244912"/>
    </source>
</evidence>
<evidence type="ECO:0000256" key="5">
    <source>
        <dbReference type="RuleBase" id="RU361277"/>
    </source>
</evidence>
<name>A0A2R8BX60_9RHOB</name>
<keyword evidence="4 7" id="KW-0560">Oxidoreductase</keyword>
<reference evidence="7 8" key="1">
    <citation type="submission" date="2018-03" db="EMBL/GenBank/DDBJ databases">
        <authorList>
            <person name="Keele B.F."/>
        </authorList>
    </citation>
    <scope>NUCLEOTIDE SEQUENCE [LARGE SCALE GENOMIC DNA]</scope>
    <source>
        <strain evidence="7 8">CECT 8504</strain>
    </source>
</reference>
<comment type="similarity">
    <text evidence="5">Belongs to the zinc-containing alcohol dehydrogenase family.</text>
</comment>
<evidence type="ECO:0000256" key="1">
    <source>
        <dbReference type="ARBA" id="ARBA00001947"/>
    </source>
</evidence>
<dbReference type="SUPFAM" id="SSF51735">
    <property type="entry name" value="NAD(P)-binding Rossmann-fold domains"/>
    <property type="match status" value="1"/>
</dbReference>
<dbReference type="InterPro" id="IPR020843">
    <property type="entry name" value="ER"/>
</dbReference>
<dbReference type="AlphaFoldDB" id="A0A2R8BX60"/>
<dbReference type="CDD" id="cd08283">
    <property type="entry name" value="FDH_like_1"/>
    <property type="match status" value="1"/>
</dbReference>
<organism evidence="7 8">
    <name type="scientific">Palleronia abyssalis</name>
    <dbReference type="NCBI Taxonomy" id="1501240"/>
    <lineage>
        <taxon>Bacteria</taxon>
        <taxon>Pseudomonadati</taxon>
        <taxon>Pseudomonadota</taxon>
        <taxon>Alphaproteobacteria</taxon>
        <taxon>Rhodobacterales</taxon>
        <taxon>Roseobacteraceae</taxon>
        <taxon>Palleronia</taxon>
    </lineage>
</organism>
<dbReference type="RefSeq" id="WP_108894531.1">
    <property type="nucleotide sequence ID" value="NZ_ONZF01000005.1"/>
</dbReference>
<dbReference type="PROSITE" id="PS00059">
    <property type="entry name" value="ADH_ZINC"/>
    <property type="match status" value="1"/>
</dbReference>
<dbReference type="Proteomes" id="UP000244912">
    <property type="component" value="Unassembled WGS sequence"/>
</dbReference>
<evidence type="ECO:0000259" key="6">
    <source>
        <dbReference type="SMART" id="SM00829"/>
    </source>
</evidence>
<sequence length="403" mass="43233">MKAVVFHDVGDIRLDDVPDPQIQEPTDAVIRITSSAICGTDLHMVRGTFAGMKPGTILGHEAVGIVEELGDKVRNFEVGDRVVVCSTIACGSCSYCRAGYYSQCDNANPNGKRAGTSFFGGPEPTGPFDGLQAEKARIPFAHTTLVKLPDEVSDDQAILISDIFPTAHFGADAAEIVEGDSVAIFGAGPVGLFAIISARLMGAGRIFMVDERDDRLAMARKLGAEVINFSKEDPVETIVEMTGGIGVDRVIDAVGVDAQHAHGGPAQDEAEQKSDKFDQQVDTVAPEQNVQGDLWKPGDAPSQALEWSVQALAKAGTLSIIGVYPPTMQNFPIGMAMNKNLTIKMGNCPHRRYVPYLVDLVRSGTVDPVQVLSHVEPVENAIDAFETFDKRKPGWVKVELETA</sequence>
<dbReference type="Gene3D" id="3.40.50.720">
    <property type="entry name" value="NAD(P)-binding Rossmann-like Domain"/>
    <property type="match status" value="1"/>
</dbReference>
<dbReference type="InterPro" id="IPR036291">
    <property type="entry name" value="NAD(P)-bd_dom_sf"/>
</dbReference>
<dbReference type="GO" id="GO:0004022">
    <property type="term" value="F:alcohol dehydrogenase (NAD+) activity"/>
    <property type="evidence" value="ECO:0007669"/>
    <property type="project" value="UniProtKB-EC"/>
</dbReference>
<gene>
    <name evidence="7" type="primary">adh</name>
    <name evidence="7" type="ORF">PAA8504_02551</name>
</gene>
<dbReference type="InterPro" id="IPR002328">
    <property type="entry name" value="ADH_Zn_CS"/>
</dbReference>
<dbReference type="GO" id="GO:0008270">
    <property type="term" value="F:zinc ion binding"/>
    <property type="evidence" value="ECO:0007669"/>
    <property type="project" value="InterPro"/>
</dbReference>
<protein>
    <submittedName>
        <fullName evidence="7">Alcohol dehydrogenase</fullName>
        <ecNumber evidence="7">1.1.1.1</ecNumber>
    </submittedName>
</protein>
<feature type="domain" description="Enoyl reductase (ER)" evidence="6">
    <location>
        <begin position="7"/>
        <end position="393"/>
    </location>
</feature>
<dbReference type="Gene3D" id="3.90.180.10">
    <property type="entry name" value="Medium-chain alcohol dehydrogenases, catalytic domain"/>
    <property type="match status" value="1"/>
</dbReference>
<comment type="cofactor">
    <cofactor evidence="1 5">
        <name>Zn(2+)</name>
        <dbReference type="ChEBI" id="CHEBI:29105"/>
    </cofactor>
</comment>
<dbReference type="PANTHER" id="PTHR42813:SF7">
    <property type="entry name" value="ALCOHOL DEHYDROGENASE (ZN-DEPENDENT)-RELATED"/>
    <property type="match status" value="1"/>
</dbReference>
<proteinExistence type="inferred from homology"/>
<dbReference type="SMART" id="SM00829">
    <property type="entry name" value="PKS_ER"/>
    <property type="match status" value="1"/>
</dbReference>
<evidence type="ECO:0000256" key="3">
    <source>
        <dbReference type="ARBA" id="ARBA00022833"/>
    </source>
</evidence>
<dbReference type="OrthoDB" id="5295340at2"/>
<dbReference type="Pfam" id="PF08240">
    <property type="entry name" value="ADH_N"/>
    <property type="match status" value="1"/>
</dbReference>
<dbReference type="InterPro" id="IPR013154">
    <property type="entry name" value="ADH-like_N"/>
</dbReference>
<accession>A0A2R8BX60</accession>
<dbReference type="SUPFAM" id="SSF50129">
    <property type="entry name" value="GroES-like"/>
    <property type="match status" value="1"/>
</dbReference>
<dbReference type="EC" id="1.1.1.1" evidence="7"/>
<evidence type="ECO:0000313" key="7">
    <source>
        <dbReference type="EMBL" id="SPJ24713.1"/>
    </source>
</evidence>
<dbReference type="Pfam" id="PF00107">
    <property type="entry name" value="ADH_zinc_N"/>
    <property type="match status" value="1"/>
</dbReference>
<keyword evidence="2 5" id="KW-0479">Metal-binding</keyword>
<dbReference type="EMBL" id="ONZF01000005">
    <property type="protein sequence ID" value="SPJ24713.1"/>
    <property type="molecule type" value="Genomic_DNA"/>
</dbReference>
<dbReference type="InterPro" id="IPR011032">
    <property type="entry name" value="GroES-like_sf"/>
</dbReference>